<dbReference type="AlphaFoldDB" id="A0AAV4X4D0"/>
<evidence type="ECO:0000313" key="1">
    <source>
        <dbReference type="EMBL" id="GIY90111.1"/>
    </source>
</evidence>
<dbReference type="EMBL" id="BPLR01017292">
    <property type="protein sequence ID" value="GIY90111.1"/>
    <property type="molecule type" value="Genomic_DNA"/>
</dbReference>
<proteinExistence type="predicted"/>
<sequence>MKDNVLHGPRQKNRFECDSFKVTDGYLQKSEALFCLGTGVCFPDVCLALTSAPLRRLQKRGRPRERWIDSIEEDLRDWH</sequence>
<organism evidence="1 2">
    <name type="scientific">Caerostris extrusa</name>
    <name type="common">Bark spider</name>
    <name type="synonym">Caerostris bankana</name>
    <dbReference type="NCBI Taxonomy" id="172846"/>
    <lineage>
        <taxon>Eukaryota</taxon>
        <taxon>Metazoa</taxon>
        <taxon>Ecdysozoa</taxon>
        <taxon>Arthropoda</taxon>
        <taxon>Chelicerata</taxon>
        <taxon>Arachnida</taxon>
        <taxon>Araneae</taxon>
        <taxon>Araneomorphae</taxon>
        <taxon>Entelegynae</taxon>
        <taxon>Araneoidea</taxon>
        <taxon>Araneidae</taxon>
        <taxon>Caerostris</taxon>
    </lineage>
</organism>
<name>A0AAV4X4D0_CAEEX</name>
<dbReference type="Proteomes" id="UP001054945">
    <property type="component" value="Unassembled WGS sequence"/>
</dbReference>
<keyword evidence="2" id="KW-1185">Reference proteome</keyword>
<accession>A0AAV4X4D0</accession>
<protein>
    <submittedName>
        <fullName evidence="1">Uncharacterized protein</fullName>
    </submittedName>
</protein>
<gene>
    <name evidence="1" type="ORF">CEXT_6571</name>
</gene>
<reference evidence="1 2" key="1">
    <citation type="submission" date="2021-06" db="EMBL/GenBank/DDBJ databases">
        <title>Caerostris extrusa draft genome.</title>
        <authorList>
            <person name="Kono N."/>
            <person name="Arakawa K."/>
        </authorList>
    </citation>
    <scope>NUCLEOTIDE SEQUENCE [LARGE SCALE GENOMIC DNA]</scope>
</reference>
<evidence type="ECO:0000313" key="2">
    <source>
        <dbReference type="Proteomes" id="UP001054945"/>
    </source>
</evidence>
<comment type="caution">
    <text evidence="1">The sequence shown here is derived from an EMBL/GenBank/DDBJ whole genome shotgun (WGS) entry which is preliminary data.</text>
</comment>